<accession>A0ABD1ZBV2</accession>
<name>A0ABD1ZBV2_9MARC</name>
<evidence type="ECO:0000313" key="1">
    <source>
        <dbReference type="EMBL" id="KAL2645300.1"/>
    </source>
</evidence>
<reference evidence="1 2" key="1">
    <citation type="submission" date="2024-09" db="EMBL/GenBank/DDBJ databases">
        <title>Chromosome-scale assembly of Riccia fluitans.</title>
        <authorList>
            <person name="Paukszto L."/>
            <person name="Sawicki J."/>
            <person name="Karawczyk K."/>
            <person name="Piernik-Szablinska J."/>
            <person name="Szczecinska M."/>
            <person name="Mazdziarz M."/>
        </authorList>
    </citation>
    <scope>NUCLEOTIDE SEQUENCE [LARGE SCALE GENOMIC DNA]</scope>
    <source>
        <strain evidence="1">Rf_01</strain>
        <tissue evidence="1">Aerial parts of the thallus</tissue>
    </source>
</reference>
<gene>
    <name evidence="1" type="ORF">R1flu_012887</name>
</gene>
<proteinExistence type="predicted"/>
<keyword evidence="2" id="KW-1185">Reference proteome</keyword>
<dbReference type="EMBL" id="JBHFFA010000002">
    <property type="protein sequence ID" value="KAL2645300.1"/>
    <property type="molecule type" value="Genomic_DNA"/>
</dbReference>
<protein>
    <submittedName>
        <fullName evidence="1">Uncharacterized protein</fullName>
    </submittedName>
</protein>
<dbReference type="Proteomes" id="UP001605036">
    <property type="component" value="Unassembled WGS sequence"/>
</dbReference>
<organism evidence="1 2">
    <name type="scientific">Riccia fluitans</name>
    <dbReference type="NCBI Taxonomy" id="41844"/>
    <lineage>
        <taxon>Eukaryota</taxon>
        <taxon>Viridiplantae</taxon>
        <taxon>Streptophyta</taxon>
        <taxon>Embryophyta</taxon>
        <taxon>Marchantiophyta</taxon>
        <taxon>Marchantiopsida</taxon>
        <taxon>Marchantiidae</taxon>
        <taxon>Marchantiales</taxon>
        <taxon>Ricciaceae</taxon>
        <taxon>Riccia</taxon>
    </lineage>
</organism>
<dbReference type="AlphaFoldDB" id="A0ABD1ZBV2"/>
<comment type="caution">
    <text evidence="1">The sequence shown here is derived from an EMBL/GenBank/DDBJ whole genome shotgun (WGS) entry which is preliminary data.</text>
</comment>
<sequence length="127" mass="15238">MGFRSPYSCRPSYPRPKVVDIPYDPGDSEFLHVNSSYRKTIYPEDRKLRPELLPPAGVPNPIFYPYQRQNFEDLRYARAIATRRTHPSSQAALQFVHPRYELPLNDNRRFPRLYNDPRTYPRYYQWG</sequence>
<evidence type="ECO:0000313" key="2">
    <source>
        <dbReference type="Proteomes" id="UP001605036"/>
    </source>
</evidence>